<evidence type="ECO:0000256" key="6">
    <source>
        <dbReference type="ARBA" id="ARBA00022801"/>
    </source>
</evidence>
<protein>
    <recommendedName>
        <fullName evidence="4">non-reducing end alpha-L-arabinofuranosidase</fullName>
        <ecNumber evidence="4">3.2.1.55</ecNumber>
    </recommendedName>
</protein>
<comment type="similarity">
    <text evidence="3">Belongs to the glycosyl hydrolase 51 family.</text>
</comment>
<evidence type="ECO:0000256" key="2">
    <source>
        <dbReference type="ARBA" id="ARBA00004834"/>
    </source>
</evidence>
<dbReference type="InterPro" id="IPR008979">
    <property type="entry name" value="Galactose-bd-like_sf"/>
</dbReference>
<keyword evidence="7" id="KW-0325">Glycoprotein</keyword>
<dbReference type="SMART" id="SM00813">
    <property type="entry name" value="Alpha-L-AF_C"/>
    <property type="match status" value="1"/>
</dbReference>
<feature type="chain" id="PRO_5024371466" description="non-reducing end alpha-L-arabinofuranosidase" evidence="8">
    <location>
        <begin position="19"/>
        <end position="657"/>
    </location>
</feature>
<dbReference type="GO" id="GO:0046373">
    <property type="term" value="P:L-arabinose metabolic process"/>
    <property type="evidence" value="ECO:0007669"/>
    <property type="project" value="InterPro"/>
</dbReference>
<organism evidence="10 11">
    <name type="scientific">Ceratobasidium theobromae</name>
    <dbReference type="NCBI Taxonomy" id="1582974"/>
    <lineage>
        <taxon>Eukaryota</taxon>
        <taxon>Fungi</taxon>
        <taxon>Dikarya</taxon>
        <taxon>Basidiomycota</taxon>
        <taxon>Agaricomycotina</taxon>
        <taxon>Agaricomycetes</taxon>
        <taxon>Cantharellales</taxon>
        <taxon>Ceratobasidiaceae</taxon>
        <taxon>Ceratobasidium</taxon>
    </lineage>
</organism>
<dbReference type="GO" id="GO:0031222">
    <property type="term" value="P:arabinan catabolic process"/>
    <property type="evidence" value="ECO:0007669"/>
    <property type="project" value="UniProtKB-UniPathway"/>
</dbReference>
<dbReference type="Pfam" id="PF06964">
    <property type="entry name" value="Alpha-L-AF_C"/>
    <property type="match status" value="1"/>
</dbReference>
<evidence type="ECO:0000256" key="8">
    <source>
        <dbReference type="SAM" id="SignalP"/>
    </source>
</evidence>
<evidence type="ECO:0000259" key="9">
    <source>
        <dbReference type="SMART" id="SM00813"/>
    </source>
</evidence>
<dbReference type="SUPFAM" id="SSF49785">
    <property type="entry name" value="Galactose-binding domain-like"/>
    <property type="match status" value="1"/>
</dbReference>
<dbReference type="InterPro" id="IPR013780">
    <property type="entry name" value="Glyco_hydro_b"/>
</dbReference>
<dbReference type="PANTHER" id="PTHR31776:SF0">
    <property type="entry name" value="ALPHA-L-ARABINOFURANOSIDASE 1"/>
    <property type="match status" value="1"/>
</dbReference>
<comment type="caution">
    <text evidence="10">The sequence shown here is derived from an EMBL/GenBank/DDBJ whole genome shotgun (WGS) entry which is preliminary data.</text>
</comment>
<dbReference type="EC" id="3.2.1.55" evidence="4"/>
<reference evidence="10 11" key="1">
    <citation type="journal article" date="2019" name="Fungal Biol. Biotechnol.">
        <title>Draft genome sequence of fastidious pathogen Ceratobasidium theobromae, which causes vascular-streak dieback in Theobroma cacao.</title>
        <authorList>
            <person name="Ali S.S."/>
            <person name="Asman A."/>
            <person name="Shao J."/>
            <person name="Firmansyah A.P."/>
            <person name="Susilo A.W."/>
            <person name="Rosmana A."/>
            <person name="McMahon P."/>
            <person name="Junaid M."/>
            <person name="Guest D."/>
            <person name="Kheng T.Y."/>
            <person name="Meinhardt L.W."/>
            <person name="Bailey B.A."/>
        </authorList>
    </citation>
    <scope>NUCLEOTIDE SEQUENCE [LARGE SCALE GENOMIC DNA]</scope>
    <source>
        <strain evidence="10 11">CT2</strain>
    </source>
</reference>
<dbReference type="Pfam" id="PF22848">
    <property type="entry name" value="ASD1_dom"/>
    <property type="match status" value="1"/>
</dbReference>
<dbReference type="OrthoDB" id="406864at2759"/>
<comment type="pathway">
    <text evidence="2">Glycan metabolism; L-arabinan degradation.</text>
</comment>
<dbReference type="SUPFAM" id="SSF51445">
    <property type="entry name" value="(Trans)glycosidases"/>
    <property type="match status" value="1"/>
</dbReference>
<keyword evidence="6" id="KW-0378">Hydrolase</keyword>
<feature type="domain" description="Alpha-L-arabinofuranosidase C-terminal" evidence="9">
    <location>
        <begin position="467"/>
        <end position="647"/>
    </location>
</feature>
<dbReference type="Gene3D" id="2.60.40.1180">
    <property type="entry name" value="Golgi alpha-mannosidase II"/>
    <property type="match status" value="1"/>
</dbReference>
<dbReference type="UniPathway" id="UPA00667"/>
<name>A0A5N5QG19_9AGAM</name>
<dbReference type="GO" id="GO:0046556">
    <property type="term" value="F:alpha-L-arabinofuranosidase activity"/>
    <property type="evidence" value="ECO:0007669"/>
    <property type="project" value="UniProtKB-EC"/>
</dbReference>
<comment type="catalytic activity">
    <reaction evidence="1">
        <text>Hydrolysis of terminal non-reducing alpha-L-arabinofuranoside residues in alpha-L-arabinosides.</text>
        <dbReference type="EC" id="3.2.1.55"/>
    </reaction>
</comment>
<dbReference type="Gene3D" id="3.20.20.80">
    <property type="entry name" value="Glycosidases"/>
    <property type="match status" value="1"/>
</dbReference>
<keyword evidence="5 8" id="KW-0732">Signal</keyword>
<feature type="signal peptide" evidence="8">
    <location>
        <begin position="1"/>
        <end position="18"/>
    </location>
</feature>
<dbReference type="PANTHER" id="PTHR31776">
    <property type="entry name" value="ALPHA-L-ARABINOFURANOSIDASE 1"/>
    <property type="match status" value="1"/>
</dbReference>
<dbReference type="InterPro" id="IPR055235">
    <property type="entry name" value="ASD1_cat"/>
</dbReference>
<dbReference type="AlphaFoldDB" id="A0A5N5QG19"/>
<accession>A0A5N5QG19</accession>
<evidence type="ECO:0000313" key="10">
    <source>
        <dbReference type="EMBL" id="KAB5590396.1"/>
    </source>
</evidence>
<sequence>MGRASGLLLLAVATGALAQSSLKIKVTKDVTHAIPSTLYGYMWEDINHSGDGGLYGELLQNRAFQAVSPHTSAALTAWNAYQGAQIDVTNSVPGVSAALPNSLQVTVPAGSTGPVGVQNTGYWGIKVQSGWKYTGSFYARSDSYSGSVTVSLVSTSGTTYATKVLKGVTSSWKKFTFEFKPTASGADNNNVFRVTVDGASSARKSIYFGMFSLFPPTYLNRPNGMRIDLAEALAGTKPGVWRFPGGNNLEGHSIDRRWKWNETIGPLESRPGRLGDWSYPNTDGLGLMEYLNWAEDLGAEPILGVWAGLAIGDYADLSTFPVVPEAEIQPYVQEVINEIHFITGDAKTNEWAKLRAQYGHPEPYKLKYIEIGNEDFFGRDTYVQYRWKAFVTGLKAAFPDSGFEYLATTLPDTALDPAYTYLDFHQYNTPEWFIERALEYDTYPRNGTHLFIGEYAVTSTNSSCLLGEFSCGRLEYPTLRGAAAEAAYMTGLERNSDVIFASAYAPSLQHINGWQWTPDIITFDAGSIVKSASYYAQHMFSTNRGTHVLTTSPTPSASVPLHWVASHDAKKKVVYLKISNTASTPFTASFTFDYPLAGKSSTATLLTAPAGNTFNTLSNPNAAVTTTTTLQVASGATALNYTLPAYSVAVLNLKVNW</sequence>
<evidence type="ECO:0000313" key="11">
    <source>
        <dbReference type="Proteomes" id="UP000383932"/>
    </source>
</evidence>
<dbReference type="InterPro" id="IPR017853">
    <property type="entry name" value="GH"/>
</dbReference>
<evidence type="ECO:0000256" key="1">
    <source>
        <dbReference type="ARBA" id="ARBA00001462"/>
    </source>
</evidence>
<gene>
    <name evidence="10" type="ORF">CTheo_6162</name>
</gene>
<evidence type="ECO:0000256" key="4">
    <source>
        <dbReference type="ARBA" id="ARBA00012670"/>
    </source>
</evidence>
<evidence type="ECO:0000256" key="3">
    <source>
        <dbReference type="ARBA" id="ARBA00007186"/>
    </source>
</evidence>
<evidence type="ECO:0000256" key="5">
    <source>
        <dbReference type="ARBA" id="ARBA00022729"/>
    </source>
</evidence>
<keyword evidence="11" id="KW-1185">Reference proteome</keyword>
<evidence type="ECO:0000256" key="7">
    <source>
        <dbReference type="ARBA" id="ARBA00023180"/>
    </source>
</evidence>
<dbReference type="EMBL" id="SSOP01000173">
    <property type="protein sequence ID" value="KAB5590396.1"/>
    <property type="molecule type" value="Genomic_DNA"/>
</dbReference>
<dbReference type="InterPro" id="IPR010720">
    <property type="entry name" value="Alpha-L-AF_C"/>
</dbReference>
<dbReference type="InterPro" id="IPR051563">
    <property type="entry name" value="Glycosyl_Hydrolase_51"/>
</dbReference>
<proteinExistence type="inferred from homology"/>
<dbReference type="Proteomes" id="UP000383932">
    <property type="component" value="Unassembled WGS sequence"/>
</dbReference>